<feature type="transmembrane region" description="Helical" evidence="2">
    <location>
        <begin position="442"/>
        <end position="463"/>
    </location>
</feature>
<organism evidence="6 7">
    <name type="scientific">Rhodoglobus aureus</name>
    <dbReference type="NCBI Taxonomy" id="191497"/>
    <lineage>
        <taxon>Bacteria</taxon>
        <taxon>Bacillati</taxon>
        <taxon>Actinomycetota</taxon>
        <taxon>Actinomycetes</taxon>
        <taxon>Micrococcales</taxon>
        <taxon>Microbacteriaceae</taxon>
        <taxon>Rhodoglobus</taxon>
    </lineage>
</organism>
<dbReference type="InterPro" id="IPR018702">
    <property type="entry name" value="DUF2207"/>
</dbReference>
<evidence type="ECO:0000256" key="1">
    <source>
        <dbReference type="SAM" id="MobiDB-lite"/>
    </source>
</evidence>
<feature type="chain" id="PRO_5046138185" description="DUF2207 domain-containing protein" evidence="3">
    <location>
        <begin position="39"/>
        <end position="635"/>
    </location>
</feature>
<gene>
    <name evidence="6" type="ORF">GCM10009655_20010</name>
</gene>
<feature type="region of interest" description="Disordered" evidence="1">
    <location>
        <begin position="608"/>
        <end position="635"/>
    </location>
</feature>
<dbReference type="Pfam" id="PF09972">
    <property type="entry name" value="DUF2207"/>
    <property type="match status" value="1"/>
</dbReference>
<name>A0ABN1VR48_9MICO</name>
<dbReference type="EMBL" id="BAAAKW010000033">
    <property type="protein sequence ID" value="GAA1220440.1"/>
    <property type="molecule type" value="Genomic_DNA"/>
</dbReference>
<sequence length="635" mass="66963">MAQPLPTAKGRGARKRGVLVGAIVLGFAAIAAPTMANAATVTTNGSSASAAAAARAAHPHAAPGIVRAGVDDFEFDTYDADFFLDRDGEGRSTLRTIETFVAMFPANQNKGMRRAIPDYYEGAPVTVSNISVTDEAGTPRPFVVENDEGFTLVTSAADSFVDGAQTYVFSYEQSDVTRYFSNTDADEWYWDTNGTGWDQPFGDATATVHLGDGLAEALIAEPRCYWGYEGSTELCDISANGSNQYVAVHSSLGAGQNMTVLFGFEPGTFTARDSSYFATGAGFVQPLGAFGALAALVWAFRTRRTKLADAAGRPTIIAEYAPPRDVPIVSAALLLGKRNKVIAGQILDFAVNRKLRILESESKGFFSSHTDYRLELVDPTGARGAELDILRALFGKSLQHGAVRDLAKADQKLSQKLYKIVERANSGLVAAGFRRKVSASSYLPIVVSVIAAAVSIFFGIVLIDGSFGIAIPFVLIGFAIASGIATLVLLFRTPVTARGAEARDHLEGLELYIRLAEADRLRMLQSPKGALRERNESTGDSDVLKVYEKLLPYAVLFGLEKQWSEELGRYYTEHSPDWYAGSGAFNGVVFASSISSISDSIASSYTGSASSSSSGGSGGGGSSGGGGGGGGGGGV</sequence>
<comment type="caution">
    <text evidence="6">The sequence shown here is derived from an EMBL/GenBank/DDBJ whole genome shotgun (WGS) entry which is preliminary data.</text>
</comment>
<keyword evidence="2" id="KW-0472">Membrane</keyword>
<protein>
    <recommendedName>
        <fullName evidence="8">DUF2207 domain-containing protein</fullName>
    </recommendedName>
</protein>
<dbReference type="RefSeq" id="WP_343925482.1">
    <property type="nucleotide sequence ID" value="NZ_BAAAKW010000033.1"/>
</dbReference>
<dbReference type="Proteomes" id="UP001500943">
    <property type="component" value="Unassembled WGS sequence"/>
</dbReference>
<keyword evidence="2" id="KW-0812">Transmembrane</keyword>
<feature type="compositionally biased region" description="Gly residues" evidence="1">
    <location>
        <begin position="615"/>
        <end position="635"/>
    </location>
</feature>
<feature type="transmembrane region" description="Helical" evidence="2">
    <location>
        <begin position="469"/>
        <end position="491"/>
    </location>
</feature>
<evidence type="ECO:0008006" key="8">
    <source>
        <dbReference type="Google" id="ProtNLM"/>
    </source>
</evidence>
<feature type="domain" description="DUF2207" evidence="4">
    <location>
        <begin position="78"/>
        <end position="263"/>
    </location>
</feature>
<keyword evidence="2" id="KW-1133">Transmembrane helix</keyword>
<accession>A0ABN1VR48</accession>
<evidence type="ECO:0000313" key="7">
    <source>
        <dbReference type="Proteomes" id="UP001500943"/>
    </source>
</evidence>
<feature type="signal peptide" evidence="3">
    <location>
        <begin position="1"/>
        <end position="38"/>
    </location>
</feature>
<keyword evidence="3" id="KW-0732">Signal</keyword>
<feature type="transmembrane region" description="Helical" evidence="2">
    <location>
        <begin position="276"/>
        <end position="300"/>
    </location>
</feature>
<dbReference type="InterPro" id="IPR048389">
    <property type="entry name" value="YciQ-like_C"/>
</dbReference>
<evidence type="ECO:0000313" key="6">
    <source>
        <dbReference type="EMBL" id="GAA1220440.1"/>
    </source>
</evidence>
<keyword evidence="7" id="KW-1185">Reference proteome</keyword>
<dbReference type="Pfam" id="PF20990">
    <property type="entry name" value="DUF2207_C"/>
    <property type="match status" value="1"/>
</dbReference>
<feature type="domain" description="Predicted membrane protein YciQ-like C-terminal" evidence="5">
    <location>
        <begin position="319"/>
        <end position="567"/>
    </location>
</feature>
<evidence type="ECO:0000256" key="3">
    <source>
        <dbReference type="SAM" id="SignalP"/>
    </source>
</evidence>
<evidence type="ECO:0000259" key="5">
    <source>
        <dbReference type="Pfam" id="PF20990"/>
    </source>
</evidence>
<proteinExistence type="predicted"/>
<evidence type="ECO:0000259" key="4">
    <source>
        <dbReference type="Pfam" id="PF09972"/>
    </source>
</evidence>
<reference evidence="6 7" key="1">
    <citation type="journal article" date="2019" name="Int. J. Syst. Evol. Microbiol.">
        <title>The Global Catalogue of Microorganisms (GCM) 10K type strain sequencing project: providing services to taxonomists for standard genome sequencing and annotation.</title>
        <authorList>
            <consortium name="The Broad Institute Genomics Platform"/>
            <consortium name="The Broad Institute Genome Sequencing Center for Infectious Disease"/>
            <person name="Wu L."/>
            <person name="Ma J."/>
        </authorList>
    </citation>
    <scope>NUCLEOTIDE SEQUENCE [LARGE SCALE GENOMIC DNA]</scope>
    <source>
        <strain evidence="6 7">JCM 12762</strain>
    </source>
</reference>
<evidence type="ECO:0000256" key="2">
    <source>
        <dbReference type="SAM" id="Phobius"/>
    </source>
</evidence>